<protein>
    <recommendedName>
        <fullName evidence="3">Helix-turn-helix DNA binding domain protein</fullName>
    </recommendedName>
</protein>
<gene>
    <name evidence="1" type="ORF">SEA_BRANDONK123_9</name>
</gene>
<organism evidence="1 2">
    <name type="scientific">Gordonia phage Brandonk123</name>
    <dbReference type="NCBI Taxonomy" id="2079564"/>
    <lineage>
        <taxon>Viruses</taxon>
        <taxon>Duplodnaviria</taxon>
        <taxon>Heunggongvirae</taxon>
        <taxon>Uroviricota</taxon>
        <taxon>Caudoviricetes</taxon>
        <taxon>Stackebrandtviridae</taxon>
        <taxon>Schenleyvirinae</taxon>
        <taxon>Vividuovirus</taxon>
        <taxon>Vividuovirus brandonk123</taxon>
    </lineage>
</organism>
<accession>A0A2L0HJH7</accession>
<dbReference type="Proteomes" id="UP000241501">
    <property type="component" value="Segment"/>
</dbReference>
<evidence type="ECO:0000313" key="2">
    <source>
        <dbReference type="Proteomes" id="UP000241501"/>
    </source>
</evidence>
<evidence type="ECO:0008006" key="3">
    <source>
        <dbReference type="Google" id="ProtNLM"/>
    </source>
</evidence>
<evidence type="ECO:0000313" key="1">
    <source>
        <dbReference type="EMBL" id="AUX81846.1"/>
    </source>
</evidence>
<dbReference type="OrthoDB" id="23878at10239"/>
<proteinExistence type="predicted"/>
<dbReference type="EMBL" id="MG812487">
    <property type="protein sequence ID" value="AUX81846.1"/>
    <property type="molecule type" value="Genomic_DNA"/>
</dbReference>
<keyword evidence="2" id="KW-1185">Reference proteome</keyword>
<sequence>MTSTALAHQLNVDPTEFDLDAALVDVHNSIGPLGKHHRLTADELDMVWELVEPHRNY</sequence>
<reference evidence="1 2" key="1">
    <citation type="submission" date="2018-01" db="EMBL/GenBank/DDBJ databases">
        <authorList>
            <person name="Farren J.M."/>
            <person name="Htoo L.P."/>
            <person name="Johnson E.S."/>
            <person name="Williams B.R."/>
            <person name="Bonilla J.A."/>
            <person name="Klyczek K."/>
            <person name="Garlena R.A."/>
            <person name="Russell D.A."/>
            <person name="Pope W.H."/>
            <person name="Jacobs-Sera D."/>
            <person name="Hendrix R.W."/>
            <person name="Hatfull G.F."/>
        </authorList>
    </citation>
    <scope>NUCLEOTIDE SEQUENCE [LARGE SCALE GENOMIC DNA]</scope>
</reference>
<name>A0A2L0HJH7_9CAUD</name>